<organism evidence="1 2">
    <name type="scientific">Acrobeloides nanus</name>
    <dbReference type="NCBI Taxonomy" id="290746"/>
    <lineage>
        <taxon>Eukaryota</taxon>
        <taxon>Metazoa</taxon>
        <taxon>Ecdysozoa</taxon>
        <taxon>Nematoda</taxon>
        <taxon>Chromadorea</taxon>
        <taxon>Rhabditida</taxon>
        <taxon>Tylenchina</taxon>
        <taxon>Cephalobomorpha</taxon>
        <taxon>Cephaloboidea</taxon>
        <taxon>Cephalobidae</taxon>
        <taxon>Acrobeloides</taxon>
    </lineage>
</organism>
<name>A0A914C7E8_9BILA</name>
<protein>
    <submittedName>
        <fullName evidence="2">Ureidoglycolate hydrolase</fullName>
    </submittedName>
</protein>
<dbReference type="AlphaFoldDB" id="A0A914C7E8"/>
<dbReference type="WBParaSite" id="ACRNAN_Path_494.g1854.t2">
    <property type="protein sequence ID" value="ACRNAN_Path_494.g1854.t2"/>
    <property type="gene ID" value="ACRNAN_Path_494.g1854"/>
</dbReference>
<evidence type="ECO:0000313" key="1">
    <source>
        <dbReference type="Proteomes" id="UP000887540"/>
    </source>
</evidence>
<keyword evidence="1" id="KW-1185">Reference proteome</keyword>
<dbReference type="GO" id="GO:0004848">
    <property type="term" value="F:ureidoglycolate hydrolase activity"/>
    <property type="evidence" value="ECO:0007669"/>
    <property type="project" value="InterPro"/>
</dbReference>
<sequence length="436" mass="48800">MSIRVSVTLYNPKLIPHSISLIPGNANDVPVKKFNWPRLAGRRKPEGGCDDAIQIETITLSWVDNKLIFPISDEALPIAERKFASEFWYRGSFISQLDGDVGYIPKNKEADFLIIVPDFSAVEETPEQDSFIKYRAIKFPKGSGVFIEAFVPHSTPIPLNESGEFEFDVYKRGTNSVTSFEAPKTNSVTSFEAPKVLFIHLLSVDRSNQVVIKKSIPHEVDEPEPVLPNDFTAENVVLEEANPVAFSVYGVLVEDYETHSEQIEVEPWPWGDRSQNISSVGALEQDFRLNWEPDSSGEYQEIIFHGLTGSFAGNEGRPGVEFHPESGEYHVNLLMTRPDGSFYVHAKGKSHSFAMIFANPDIETGEPVKSSLKGFIFRHGQAVKLTAGIWHSVPIPLIYGQDSAEFREIIAETNANIAINLQFECNRGLHFLDPMI</sequence>
<accession>A0A914C7E8</accession>
<dbReference type="InterPro" id="IPR024060">
    <property type="entry name" value="Ureidoglycolate_lyase_dom_sf"/>
</dbReference>
<dbReference type="Proteomes" id="UP000887540">
    <property type="component" value="Unplaced"/>
</dbReference>
<reference evidence="2" key="1">
    <citation type="submission" date="2022-11" db="UniProtKB">
        <authorList>
            <consortium name="WormBaseParasite"/>
        </authorList>
    </citation>
    <scope>IDENTIFICATION</scope>
</reference>
<evidence type="ECO:0000313" key="2">
    <source>
        <dbReference type="WBParaSite" id="ACRNAN_Path_494.g1854.t2"/>
    </source>
</evidence>
<dbReference type="Gene3D" id="2.60.120.480">
    <property type="entry name" value="Ureidoglycolate hydrolase"/>
    <property type="match status" value="1"/>
</dbReference>
<proteinExistence type="predicted"/>